<evidence type="ECO:0000313" key="6">
    <source>
        <dbReference type="EMBL" id="MBB5056232.1"/>
    </source>
</evidence>
<evidence type="ECO:0000259" key="5">
    <source>
        <dbReference type="PROSITE" id="PS52015"/>
    </source>
</evidence>
<gene>
    <name evidence="6" type="ORF">HDF16_000901</name>
</gene>
<feature type="domain" description="TonB C-terminal" evidence="5">
    <location>
        <begin position="40"/>
        <end position="122"/>
    </location>
</feature>
<dbReference type="GO" id="GO:0055085">
    <property type="term" value="P:transmembrane transport"/>
    <property type="evidence" value="ECO:0007669"/>
    <property type="project" value="InterPro"/>
</dbReference>
<dbReference type="Pfam" id="PF03544">
    <property type="entry name" value="TonB_C"/>
    <property type="match status" value="1"/>
</dbReference>
<dbReference type="InterPro" id="IPR037682">
    <property type="entry name" value="TonB_C"/>
</dbReference>
<keyword evidence="2" id="KW-0812">Transmembrane</keyword>
<dbReference type="Proteomes" id="UP000540989">
    <property type="component" value="Unassembled WGS sequence"/>
</dbReference>
<dbReference type="AlphaFoldDB" id="A0A7W7ZAM3"/>
<dbReference type="PROSITE" id="PS52015">
    <property type="entry name" value="TONB_CTD"/>
    <property type="match status" value="1"/>
</dbReference>
<evidence type="ECO:0000256" key="4">
    <source>
        <dbReference type="ARBA" id="ARBA00023136"/>
    </source>
</evidence>
<protein>
    <submittedName>
        <fullName evidence="6">TonB family protein</fullName>
    </submittedName>
</protein>
<evidence type="ECO:0000256" key="3">
    <source>
        <dbReference type="ARBA" id="ARBA00022989"/>
    </source>
</evidence>
<keyword evidence="4" id="KW-0472">Membrane</keyword>
<evidence type="ECO:0000256" key="2">
    <source>
        <dbReference type="ARBA" id="ARBA00022692"/>
    </source>
</evidence>
<comment type="caution">
    <text evidence="6">The sequence shown here is derived from an EMBL/GenBank/DDBJ whole genome shotgun (WGS) entry which is preliminary data.</text>
</comment>
<evidence type="ECO:0000313" key="7">
    <source>
        <dbReference type="Proteomes" id="UP000540989"/>
    </source>
</evidence>
<dbReference type="RefSeq" id="WP_184213899.1">
    <property type="nucleotide sequence ID" value="NZ_JACHIP010000001.1"/>
</dbReference>
<keyword evidence="3" id="KW-1133">Transmembrane helix</keyword>
<accession>A0A7W7ZAM3</accession>
<reference evidence="6 7" key="1">
    <citation type="submission" date="2020-08" db="EMBL/GenBank/DDBJ databases">
        <title>Genomic Encyclopedia of Type Strains, Phase IV (KMG-V): Genome sequencing to study the core and pangenomes of soil and plant-associated prokaryotes.</title>
        <authorList>
            <person name="Whitman W."/>
        </authorList>
    </citation>
    <scope>NUCLEOTIDE SEQUENCE [LARGE SCALE GENOMIC DNA]</scope>
    <source>
        <strain evidence="6 7">M8UP14</strain>
    </source>
</reference>
<dbReference type="EMBL" id="JACHIP010000001">
    <property type="protein sequence ID" value="MBB5056232.1"/>
    <property type="molecule type" value="Genomic_DNA"/>
</dbReference>
<comment type="subcellular location">
    <subcellularLocation>
        <location evidence="1">Membrane</location>
        <topology evidence="1">Single-pass membrane protein</topology>
    </subcellularLocation>
</comment>
<proteinExistence type="predicted"/>
<sequence>MTNISQASPCTISVGSRRKMASFGMLSLALGILFLNPLQAHADDRPIVHKVPPVYPEMAKRLHITGTVKVLTTIDATGSVTKVEGQGSNKILSSAAEDAVKHWKFAAGAGVDTMTIQINFDN</sequence>
<dbReference type="NCBIfam" id="TIGR01352">
    <property type="entry name" value="tonB_Cterm"/>
    <property type="match status" value="1"/>
</dbReference>
<dbReference type="GO" id="GO:0016020">
    <property type="term" value="C:membrane"/>
    <property type="evidence" value="ECO:0007669"/>
    <property type="project" value="UniProtKB-SubCell"/>
</dbReference>
<dbReference type="SUPFAM" id="SSF74653">
    <property type="entry name" value="TolA/TonB C-terminal domain"/>
    <property type="match status" value="1"/>
</dbReference>
<evidence type="ECO:0000256" key="1">
    <source>
        <dbReference type="ARBA" id="ARBA00004167"/>
    </source>
</evidence>
<dbReference type="InterPro" id="IPR006260">
    <property type="entry name" value="TonB/TolA_C"/>
</dbReference>
<dbReference type="Gene3D" id="3.30.2420.10">
    <property type="entry name" value="TonB"/>
    <property type="match status" value="1"/>
</dbReference>
<name>A0A7W7ZAM3_9BACT</name>
<keyword evidence="7" id="KW-1185">Reference proteome</keyword>
<organism evidence="6 7">
    <name type="scientific">Granulicella aggregans</name>
    <dbReference type="NCBI Taxonomy" id="474949"/>
    <lineage>
        <taxon>Bacteria</taxon>
        <taxon>Pseudomonadati</taxon>
        <taxon>Acidobacteriota</taxon>
        <taxon>Terriglobia</taxon>
        <taxon>Terriglobales</taxon>
        <taxon>Acidobacteriaceae</taxon>
        <taxon>Granulicella</taxon>
    </lineage>
</organism>